<comment type="caution">
    <text evidence="1">The sequence shown here is derived from an EMBL/GenBank/DDBJ whole genome shotgun (WGS) entry which is preliminary data.</text>
</comment>
<evidence type="ECO:0000313" key="1">
    <source>
        <dbReference type="EMBL" id="RUP51568.1"/>
    </source>
</evidence>
<dbReference type="Gene3D" id="1.10.240.10">
    <property type="entry name" value="Tyrosyl-Transfer RNA Synthetase"/>
    <property type="match status" value="1"/>
</dbReference>
<dbReference type="Proteomes" id="UP000268093">
    <property type="component" value="Unassembled WGS sequence"/>
</dbReference>
<sequence>MKSHCTARTLTIELFSIETDQPIRILWRRRHHRATPSERRESGRGRVVSIPELLLRGRRRVGQADYKAGTLATGELKKRCIEVLTEFVSAFQKRKADITDELVKHYMDGKRPIAVEGLERSK</sequence>
<gene>
    <name evidence="1" type="ORF">BC936DRAFT_147326</name>
</gene>
<proteinExistence type="predicted"/>
<accession>A0A433DL14</accession>
<reference evidence="1 2" key="1">
    <citation type="journal article" date="2018" name="New Phytol.">
        <title>Phylogenomics of Endogonaceae and evolution of mycorrhizas within Mucoromycota.</title>
        <authorList>
            <person name="Chang Y."/>
            <person name="Desiro A."/>
            <person name="Na H."/>
            <person name="Sandor L."/>
            <person name="Lipzen A."/>
            <person name="Clum A."/>
            <person name="Barry K."/>
            <person name="Grigoriev I.V."/>
            <person name="Martin F.M."/>
            <person name="Stajich J.E."/>
            <person name="Smith M.E."/>
            <person name="Bonito G."/>
            <person name="Spatafora J.W."/>
        </authorList>
    </citation>
    <scope>NUCLEOTIDE SEQUENCE [LARGE SCALE GENOMIC DNA]</scope>
    <source>
        <strain evidence="1 2">GMNB39</strain>
    </source>
</reference>
<evidence type="ECO:0000313" key="2">
    <source>
        <dbReference type="Proteomes" id="UP000268093"/>
    </source>
</evidence>
<dbReference type="EMBL" id="RBNI01000630">
    <property type="protein sequence ID" value="RUP51568.1"/>
    <property type="molecule type" value="Genomic_DNA"/>
</dbReference>
<protein>
    <submittedName>
        <fullName evidence="1">Uncharacterized protein</fullName>
    </submittedName>
</protein>
<name>A0A433DL14_9FUNG</name>
<organism evidence="1 2">
    <name type="scientific">Jimgerdemannia flammicorona</name>
    <dbReference type="NCBI Taxonomy" id="994334"/>
    <lineage>
        <taxon>Eukaryota</taxon>
        <taxon>Fungi</taxon>
        <taxon>Fungi incertae sedis</taxon>
        <taxon>Mucoromycota</taxon>
        <taxon>Mucoromycotina</taxon>
        <taxon>Endogonomycetes</taxon>
        <taxon>Endogonales</taxon>
        <taxon>Endogonaceae</taxon>
        <taxon>Jimgerdemannia</taxon>
    </lineage>
</organism>
<dbReference type="AlphaFoldDB" id="A0A433DL14"/>
<keyword evidence="2" id="KW-1185">Reference proteome</keyword>